<dbReference type="InterPro" id="IPR016181">
    <property type="entry name" value="Acyl_CoA_acyltransferase"/>
</dbReference>
<dbReference type="InterPro" id="IPR000182">
    <property type="entry name" value="GNAT_dom"/>
</dbReference>
<dbReference type="InterPro" id="IPR027365">
    <property type="entry name" value="GNAT_acetyltra_YdfB-like"/>
</dbReference>
<dbReference type="SUPFAM" id="SSF55729">
    <property type="entry name" value="Acyl-CoA N-acyltransferases (Nat)"/>
    <property type="match status" value="1"/>
</dbReference>
<accession>A0A433RXP8</accession>
<dbReference type="Proteomes" id="UP000288623">
    <property type="component" value="Unassembled WGS sequence"/>
</dbReference>
<proteinExistence type="predicted"/>
<evidence type="ECO:0000259" key="1">
    <source>
        <dbReference type="PROSITE" id="PS51186"/>
    </source>
</evidence>
<keyword evidence="3" id="KW-1185">Reference proteome</keyword>
<dbReference type="OrthoDB" id="248489at2"/>
<dbReference type="PROSITE" id="PS51186">
    <property type="entry name" value="GNAT"/>
    <property type="match status" value="1"/>
</dbReference>
<dbReference type="Pfam" id="PF12746">
    <property type="entry name" value="GNAT_acetyltran"/>
    <property type="match status" value="1"/>
</dbReference>
<dbReference type="RefSeq" id="WP_126989388.1">
    <property type="nucleotide sequence ID" value="NZ_JTFC01000008.1"/>
</dbReference>
<sequence>MIRLLTQADHEHVMALVSDKPAENLFIIGDIEAYGYDAEIQQLWGQFEEDTLIAILLRYDRNFIPYSKRDFYDVDGFADIILQHDGDFELSGLLEVVAPLKEKFQFKTYRDSTLYYAKCEKLAYDTEQRDYSNVTTLQPHEYEENIDMLKSIPEFVHGAFSIEVRKREAKNNTGRTYILRNDEDVMVASASTTAENSQSAMIVSVGTNPPYKRKGYATICMEKLCSDMFKTGRTLCLFYDNPEAGRIYKRLGFEDIGYWSMTRYNRG</sequence>
<dbReference type="AlphaFoldDB" id="A0A433RXP8"/>
<gene>
    <name evidence="2" type="ORF">QI30_02575</name>
</gene>
<dbReference type="Gene3D" id="3.40.630.30">
    <property type="match status" value="1"/>
</dbReference>
<dbReference type="GO" id="GO:0016747">
    <property type="term" value="F:acyltransferase activity, transferring groups other than amino-acyl groups"/>
    <property type="evidence" value="ECO:0007669"/>
    <property type="project" value="InterPro"/>
</dbReference>
<evidence type="ECO:0000313" key="3">
    <source>
        <dbReference type="Proteomes" id="UP000288623"/>
    </source>
</evidence>
<comment type="caution">
    <text evidence="2">The sequence shown here is derived from an EMBL/GenBank/DDBJ whole genome shotgun (WGS) entry which is preliminary data.</text>
</comment>
<name>A0A433RXP8_9BACL</name>
<protein>
    <submittedName>
        <fullName evidence="2">GNAT family acetyltraansferase</fullName>
    </submittedName>
</protein>
<evidence type="ECO:0000313" key="2">
    <source>
        <dbReference type="EMBL" id="RUS58051.1"/>
    </source>
</evidence>
<organism evidence="2 3">
    <name type="scientific">Candidatus Kurthia intestinigallinarum</name>
    <dbReference type="NCBI Taxonomy" id="1562256"/>
    <lineage>
        <taxon>Bacteria</taxon>
        <taxon>Bacillati</taxon>
        <taxon>Bacillota</taxon>
        <taxon>Bacilli</taxon>
        <taxon>Bacillales</taxon>
        <taxon>Caryophanaceae</taxon>
        <taxon>Kurthia</taxon>
    </lineage>
</organism>
<reference evidence="2 3" key="1">
    <citation type="submission" date="2014-11" db="EMBL/GenBank/DDBJ databases">
        <title>Genome sequence and analysis of novel Kurthia sp.</title>
        <authorList>
            <person name="Lawson J.N."/>
            <person name="Gonzalez J.E."/>
            <person name="Rinauldi L."/>
            <person name="Xuan Z."/>
            <person name="Firman A."/>
            <person name="Shaddox L."/>
            <person name="Trudeau A."/>
            <person name="Shah S."/>
            <person name="Reiman D."/>
        </authorList>
    </citation>
    <scope>NUCLEOTIDE SEQUENCE [LARGE SCALE GENOMIC DNA]</scope>
    <source>
        <strain evidence="2 3">3B1D</strain>
    </source>
</reference>
<feature type="domain" description="N-acetyltransferase" evidence="1">
    <location>
        <begin position="132"/>
        <end position="267"/>
    </location>
</feature>
<dbReference type="EMBL" id="JTFC01000008">
    <property type="protein sequence ID" value="RUS58051.1"/>
    <property type="molecule type" value="Genomic_DNA"/>
</dbReference>